<dbReference type="SUPFAM" id="SSF56601">
    <property type="entry name" value="beta-lactamase/transpeptidase-like"/>
    <property type="match status" value="1"/>
</dbReference>
<dbReference type="EMBL" id="VSSQ01109209">
    <property type="protein sequence ID" value="MPN47594.1"/>
    <property type="molecule type" value="Genomic_DNA"/>
</dbReference>
<comment type="caution">
    <text evidence="2">The sequence shown here is derived from an EMBL/GenBank/DDBJ whole genome shotgun (WGS) entry which is preliminary data.</text>
</comment>
<dbReference type="PANTHER" id="PTHR30627:SF24">
    <property type="entry name" value="PENICILLIN-BINDING PROTEIN 4B"/>
    <property type="match status" value="1"/>
</dbReference>
<accession>A0A645IH10</accession>
<dbReference type="AlphaFoldDB" id="A0A645IH10"/>
<feature type="domain" description="Penicillin-binding protein transpeptidase" evidence="1">
    <location>
        <begin position="1"/>
        <end position="76"/>
    </location>
</feature>
<dbReference type="PANTHER" id="PTHR30627">
    <property type="entry name" value="PEPTIDOGLYCAN D,D-TRANSPEPTIDASE"/>
    <property type="match status" value="1"/>
</dbReference>
<proteinExistence type="predicted"/>
<protein>
    <submittedName>
        <fullName evidence="2">Penicillin-binding protein A</fullName>
    </submittedName>
</protein>
<dbReference type="InterPro" id="IPR012338">
    <property type="entry name" value="Beta-lactam/transpept-like"/>
</dbReference>
<dbReference type="InterPro" id="IPR050515">
    <property type="entry name" value="Beta-lactam/transpept"/>
</dbReference>
<dbReference type="GO" id="GO:0005886">
    <property type="term" value="C:plasma membrane"/>
    <property type="evidence" value="ECO:0007669"/>
    <property type="project" value="TreeGrafter"/>
</dbReference>
<sequence length="83" mass="8354">MREVVAQGTGGNASVYGIKVAGKTGTADHKEEGSGAKPHSWFIGFAPYENPEIALAVIVEDGGQGGVLAASIASGVIKEALSK</sequence>
<dbReference type="InterPro" id="IPR001460">
    <property type="entry name" value="PCN-bd_Tpept"/>
</dbReference>
<dbReference type="GO" id="GO:0071972">
    <property type="term" value="F:peptidoglycan L,D-transpeptidase activity"/>
    <property type="evidence" value="ECO:0007669"/>
    <property type="project" value="TreeGrafter"/>
</dbReference>
<name>A0A645IH10_9ZZZZ</name>
<dbReference type="Pfam" id="PF00905">
    <property type="entry name" value="Transpeptidase"/>
    <property type="match status" value="1"/>
</dbReference>
<reference evidence="2" key="1">
    <citation type="submission" date="2019-08" db="EMBL/GenBank/DDBJ databases">
        <authorList>
            <person name="Kucharzyk K."/>
            <person name="Murdoch R.W."/>
            <person name="Higgins S."/>
            <person name="Loffler F."/>
        </authorList>
    </citation>
    <scope>NUCLEOTIDE SEQUENCE</scope>
</reference>
<evidence type="ECO:0000313" key="2">
    <source>
        <dbReference type="EMBL" id="MPN47594.1"/>
    </source>
</evidence>
<dbReference type="GO" id="GO:0008658">
    <property type="term" value="F:penicillin binding"/>
    <property type="evidence" value="ECO:0007669"/>
    <property type="project" value="InterPro"/>
</dbReference>
<organism evidence="2">
    <name type="scientific">bioreactor metagenome</name>
    <dbReference type="NCBI Taxonomy" id="1076179"/>
    <lineage>
        <taxon>unclassified sequences</taxon>
        <taxon>metagenomes</taxon>
        <taxon>ecological metagenomes</taxon>
    </lineage>
</organism>
<dbReference type="GO" id="GO:0071555">
    <property type="term" value="P:cell wall organization"/>
    <property type="evidence" value="ECO:0007669"/>
    <property type="project" value="TreeGrafter"/>
</dbReference>
<evidence type="ECO:0000259" key="1">
    <source>
        <dbReference type="Pfam" id="PF00905"/>
    </source>
</evidence>
<gene>
    <name evidence="2" type="primary">pbpA_10</name>
    <name evidence="2" type="ORF">SDC9_195197</name>
</gene>
<dbReference type="Gene3D" id="3.40.710.10">
    <property type="entry name" value="DD-peptidase/beta-lactamase superfamily"/>
    <property type="match status" value="1"/>
</dbReference>